<dbReference type="STRING" id="81479.RA876_05060"/>
<sequence>MGYSLVWFKRDLRLHDHAALQAAAAQGPVLCLYVIEPSLWTQPDAARQHYEFILESLRELAHALITLGGRLQVRTGEVTDVLAQLHTLANFERLFSHEETGNAVTFERDKAVARWCRAQSVSWQEFPQFGVVRRLTSRNHWQSHWASHTQAPQLPCPQPENSAFKSFVSRTDAAGSAVARQGEATTMIWERNKLQFQPSPWPAQAVPSAQELGLAAFEPPDRQRGGRSAGLAVLESFLNDRCRHYRGGISSPLSAPSACSRLSPYLSFGALSLREVVQATDAKLLQLKERSAYAAKGLEAFLSRLHWHCHFIQKLESEPELAWRNLHRGYDGLREPDWNPAHFEALTQGRTGWPMVDACVAMLRETGWLNFRMRAMLVSVAAYPLWLHWQLVGQWLARQFLDYEPGIHWSQMQMQSGTTGINTTRVYNPVKQAQDHDPQGFFVRRWCPALRRVPDSWLLEPWRMPESVQAACGVRVSADAPAGAPDAWPLPPVDLERATRVAKDRLHSLRRRPEVRAAKAAIVEKHGSRKGRDGQPASTRRLAPASAAASAQLSFGFE</sequence>
<feature type="region of interest" description="Disordered" evidence="5">
    <location>
        <begin position="522"/>
        <end position="558"/>
    </location>
</feature>
<evidence type="ECO:0000256" key="1">
    <source>
        <dbReference type="ARBA" id="ARBA00001932"/>
    </source>
</evidence>
<feature type="compositionally biased region" description="Low complexity" evidence="5">
    <location>
        <begin position="536"/>
        <end position="558"/>
    </location>
</feature>
<reference evidence="7 8" key="1">
    <citation type="submission" date="2017-01" db="EMBL/GenBank/DDBJ databases">
        <title>Genome sequence of Rhodoferax antarcticus ANT.BR, a psychrophilic purple nonsulfur bacterium from an Antarctic microbial mat.</title>
        <authorList>
            <person name="Baker J."/>
            <person name="Riester C."/>
            <person name="Skinner B."/>
            <person name="Newell A."/>
            <person name="Swingley W."/>
            <person name="Madigan M."/>
            <person name="Jung D."/>
            <person name="Asao M."/>
            <person name="Chen M."/>
            <person name="Loughlin P."/>
            <person name="Pan H."/>
            <person name="Lin S."/>
            <person name="Li N."/>
            <person name="Shaw J."/>
            <person name="Prado M."/>
            <person name="Sherman C."/>
            <person name="Li X."/>
            <person name="Tang J."/>
            <person name="Blankenship R."/>
            <person name="Zhao T."/>
            <person name="Touchman J."/>
            <person name="Sattley M."/>
        </authorList>
    </citation>
    <scope>NUCLEOTIDE SEQUENCE [LARGE SCALE GENOMIC DNA]</scope>
    <source>
        <strain evidence="7 8">ANT.BR</strain>
    </source>
</reference>
<dbReference type="Pfam" id="PF03441">
    <property type="entry name" value="FAD_binding_7"/>
    <property type="match status" value="1"/>
</dbReference>
<dbReference type="GO" id="GO:0003904">
    <property type="term" value="F:deoxyribodipyrimidine photo-lyase activity"/>
    <property type="evidence" value="ECO:0007669"/>
    <property type="project" value="TreeGrafter"/>
</dbReference>
<dbReference type="GO" id="GO:0009416">
    <property type="term" value="P:response to light stimulus"/>
    <property type="evidence" value="ECO:0007669"/>
    <property type="project" value="TreeGrafter"/>
</dbReference>
<comment type="cofactor">
    <cofactor evidence="1">
        <name>(6R)-5,10-methylene-5,6,7,8-tetrahydrofolate</name>
        <dbReference type="ChEBI" id="CHEBI:15636"/>
    </cofactor>
</comment>
<feature type="binding site" evidence="4">
    <location>
        <position position="301"/>
    </location>
    <ligand>
        <name>FAD</name>
        <dbReference type="ChEBI" id="CHEBI:57692"/>
    </ligand>
</feature>
<dbReference type="Gene3D" id="1.10.579.10">
    <property type="entry name" value="DNA Cyclobutane Dipyrimidine Photolyase, subunit A, domain 3"/>
    <property type="match status" value="1"/>
</dbReference>
<dbReference type="PANTHER" id="PTHR11455">
    <property type="entry name" value="CRYPTOCHROME"/>
    <property type="match status" value="1"/>
</dbReference>
<name>A0A1Q8YD09_9BURK</name>
<comment type="cofactor">
    <cofactor evidence="4">
        <name>FAD</name>
        <dbReference type="ChEBI" id="CHEBI:57692"/>
    </cofactor>
    <text evidence="4">Binds 1 FAD per subunit.</text>
</comment>
<dbReference type="EMBL" id="MSYM01000013">
    <property type="protein sequence ID" value="OLP05928.1"/>
    <property type="molecule type" value="Genomic_DNA"/>
</dbReference>
<comment type="caution">
    <text evidence="7">The sequence shown here is derived from an EMBL/GenBank/DDBJ whole genome shotgun (WGS) entry which is preliminary data.</text>
</comment>
<evidence type="ECO:0000259" key="6">
    <source>
        <dbReference type="PROSITE" id="PS51645"/>
    </source>
</evidence>
<dbReference type="InterPro" id="IPR002081">
    <property type="entry name" value="Cryptochrome/DNA_photolyase_1"/>
</dbReference>
<dbReference type="Gene3D" id="3.40.50.620">
    <property type="entry name" value="HUPs"/>
    <property type="match status" value="1"/>
</dbReference>
<organism evidence="7 8">
    <name type="scientific">Rhodoferax antarcticus ANT.BR</name>
    <dbReference type="NCBI Taxonomy" id="1111071"/>
    <lineage>
        <taxon>Bacteria</taxon>
        <taxon>Pseudomonadati</taxon>
        <taxon>Pseudomonadota</taxon>
        <taxon>Betaproteobacteria</taxon>
        <taxon>Burkholderiales</taxon>
        <taxon>Comamonadaceae</taxon>
        <taxon>Rhodoferax</taxon>
    </lineage>
</organism>
<proteinExistence type="predicted"/>
<dbReference type="AlphaFoldDB" id="A0A1Q8YD09"/>
<dbReference type="SUPFAM" id="SSF52425">
    <property type="entry name" value="Cryptochrome/photolyase, N-terminal domain"/>
    <property type="match status" value="1"/>
</dbReference>
<dbReference type="InterPro" id="IPR006050">
    <property type="entry name" value="DNA_photolyase_N"/>
</dbReference>
<evidence type="ECO:0000256" key="3">
    <source>
        <dbReference type="ARBA" id="ARBA00022827"/>
    </source>
</evidence>
<accession>A0A1Q8YD09</accession>
<evidence type="ECO:0000313" key="8">
    <source>
        <dbReference type="Proteomes" id="UP000185911"/>
    </source>
</evidence>
<feature type="binding site" evidence="4">
    <location>
        <position position="245"/>
    </location>
    <ligand>
        <name>FAD</name>
        <dbReference type="ChEBI" id="CHEBI:57692"/>
    </ligand>
</feature>
<dbReference type="PANTHER" id="PTHR11455:SF9">
    <property type="entry name" value="CRYPTOCHROME CIRCADIAN CLOCK 5 ISOFORM X1"/>
    <property type="match status" value="1"/>
</dbReference>
<dbReference type="InterPro" id="IPR036134">
    <property type="entry name" value="Crypto/Photolyase_FAD-like_sf"/>
</dbReference>
<evidence type="ECO:0000313" key="7">
    <source>
        <dbReference type="EMBL" id="OLP05928.1"/>
    </source>
</evidence>
<dbReference type="RefSeq" id="WP_075586478.1">
    <property type="nucleotide sequence ID" value="NZ_MSYM01000013.1"/>
</dbReference>
<feature type="domain" description="Photolyase/cryptochrome alpha/beta" evidence="6">
    <location>
        <begin position="2"/>
        <end position="131"/>
    </location>
</feature>
<dbReference type="Pfam" id="PF00875">
    <property type="entry name" value="DNA_photolyase"/>
    <property type="match status" value="1"/>
</dbReference>
<keyword evidence="3 4" id="KW-0274">FAD</keyword>
<dbReference type="GO" id="GO:0071949">
    <property type="term" value="F:FAD binding"/>
    <property type="evidence" value="ECO:0007669"/>
    <property type="project" value="TreeGrafter"/>
</dbReference>
<keyword evidence="2 4" id="KW-0285">Flavoprotein</keyword>
<gene>
    <name evidence="7" type="primary">cry2</name>
    <name evidence="7" type="ORF">BLL52_2157</name>
</gene>
<dbReference type="InterPro" id="IPR036155">
    <property type="entry name" value="Crypto/Photolyase_N_sf"/>
</dbReference>
<dbReference type="InterPro" id="IPR014729">
    <property type="entry name" value="Rossmann-like_a/b/a_fold"/>
</dbReference>
<feature type="compositionally biased region" description="Basic and acidic residues" evidence="5">
    <location>
        <begin position="522"/>
        <end position="533"/>
    </location>
</feature>
<dbReference type="GO" id="GO:0003677">
    <property type="term" value="F:DNA binding"/>
    <property type="evidence" value="ECO:0007669"/>
    <property type="project" value="TreeGrafter"/>
</dbReference>
<protein>
    <submittedName>
        <fullName evidence="7">Cryptochrome-like protein cry2</fullName>
    </submittedName>
</protein>
<keyword evidence="8" id="KW-1185">Reference proteome</keyword>
<evidence type="ECO:0000256" key="2">
    <source>
        <dbReference type="ARBA" id="ARBA00022630"/>
    </source>
</evidence>
<dbReference type="InterPro" id="IPR005101">
    <property type="entry name" value="Cryptochr/Photolyase_FAD-bd"/>
</dbReference>
<dbReference type="Gene3D" id="1.25.40.80">
    <property type="match status" value="1"/>
</dbReference>
<evidence type="ECO:0000256" key="5">
    <source>
        <dbReference type="SAM" id="MobiDB-lite"/>
    </source>
</evidence>
<dbReference type="Proteomes" id="UP000185911">
    <property type="component" value="Unassembled WGS sequence"/>
</dbReference>
<dbReference type="SUPFAM" id="SSF48173">
    <property type="entry name" value="Cryptochrome/photolyase FAD-binding domain"/>
    <property type="match status" value="1"/>
</dbReference>
<dbReference type="PROSITE" id="PS51645">
    <property type="entry name" value="PHR_CRY_ALPHA_BETA"/>
    <property type="match status" value="1"/>
</dbReference>
<evidence type="ECO:0000256" key="4">
    <source>
        <dbReference type="PIRSR" id="PIRSR602081-1"/>
    </source>
</evidence>